<sequence length="127" mass="14376">MDDLWSLLHILAELRGSLPWSHAPSPEEILDTKKTTPAEVLLENCPVQLIIFQKHLKFSDPYDWEFDQLLCEKLEPGPESHILPVEQPIVTQSSTNLQLPIRTHSGDMCANPNPFPAEYFASNPLGF</sequence>
<protein>
    <submittedName>
        <fullName evidence="1">Uncharacterized protein</fullName>
    </submittedName>
</protein>
<name>A0A3P7KTQ8_STRVU</name>
<dbReference type="OrthoDB" id="5874151at2759"/>
<dbReference type="Gene3D" id="1.10.510.10">
    <property type="entry name" value="Transferase(Phosphotransferase) domain 1"/>
    <property type="match status" value="1"/>
</dbReference>
<dbReference type="EMBL" id="UYYB01017974">
    <property type="protein sequence ID" value="VDM70878.1"/>
    <property type="molecule type" value="Genomic_DNA"/>
</dbReference>
<organism evidence="1 2">
    <name type="scientific">Strongylus vulgaris</name>
    <name type="common">Blood worm</name>
    <dbReference type="NCBI Taxonomy" id="40348"/>
    <lineage>
        <taxon>Eukaryota</taxon>
        <taxon>Metazoa</taxon>
        <taxon>Ecdysozoa</taxon>
        <taxon>Nematoda</taxon>
        <taxon>Chromadorea</taxon>
        <taxon>Rhabditida</taxon>
        <taxon>Rhabditina</taxon>
        <taxon>Rhabditomorpha</taxon>
        <taxon>Strongyloidea</taxon>
        <taxon>Strongylidae</taxon>
        <taxon>Strongylus</taxon>
    </lineage>
</organism>
<gene>
    <name evidence="1" type="ORF">SVUK_LOCUS5876</name>
</gene>
<dbReference type="AlphaFoldDB" id="A0A3P7KTQ8"/>
<accession>A0A3P7KTQ8</accession>
<proteinExistence type="predicted"/>
<reference evidence="1 2" key="1">
    <citation type="submission" date="2018-11" db="EMBL/GenBank/DDBJ databases">
        <authorList>
            <consortium name="Pathogen Informatics"/>
        </authorList>
    </citation>
    <scope>NUCLEOTIDE SEQUENCE [LARGE SCALE GENOMIC DNA]</scope>
</reference>
<evidence type="ECO:0000313" key="2">
    <source>
        <dbReference type="Proteomes" id="UP000270094"/>
    </source>
</evidence>
<keyword evidence="2" id="KW-1185">Reference proteome</keyword>
<dbReference type="Proteomes" id="UP000270094">
    <property type="component" value="Unassembled WGS sequence"/>
</dbReference>
<evidence type="ECO:0000313" key="1">
    <source>
        <dbReference type="EMBL" id="VDM70878.1"/>
    </source>
</evidence>